<dbReference type="InterPro" id="IPR033452">
    <property type="entry name" value="GH30_C"/>
</dbReference>
<dbReference type="InterPro" id="IPR033453">
    <property type="entry name" value="Glyco_hydro_30_TIM-barrel"/>
</dbReference>
<dbReference type="Gene3D" id="3.20.20.80">
    <property type="entry name" value="Glycosidases"/>
    <property type="match status" value="1"/>
</dbReference>
<dbReference type="InParanoid" id="K3WM38"/>
<comment type="similarity">
    <text evidence="1">Belongs to the glycosyl hydrolase 30 family.</text>
</comment>
<dbReference type="FunFam" id="3.20.20.80:FF:000109">
    <property type="entry name" value="Glucosylceramidase 3"/>
    <property type="match status" value="1"/>
</dbReference>
<dbReference type="Gene3D" id="2.60.40.1180">
    <property type="entry name" value="Golgi alpha-mannosidase II"/>
    <property type="match status" value="1"/>
</dbReference>
<reference evidence="8" key="2">
    <citation type="submission" date="2010-04" db="EMBL/GenBank/DDBJ databases">
        <authorList>
            <person name="Buell R."/>
            <person name="Hamilton J."/>
            <person name="Hostetler J."/>
        </authorList>
    </citation>
    <scope>NUCLEOTIDE SEQUENCE [LARGE SCALE GENOMIC DNA]</scope>
    <source>
        <strain evidence="8">DAOM:BR144</strain>
    </source>
</reference>
<sequence>MVARWILTTVIAATLSANFATAAPAIGCSNYSARYKKDLEGVCVCNTTQCDSVSNDYLKLGSNEASLYRTSRNVGERLQHEKLTFVNGSASDADITIDATTKYQKIIGFGGAFTDAAAINLYKVVPDLQQKILDAYYSESGIQYTLGRIPIASTDFSETIYSYNPKVDDFEMVSFSIDVDRAPNSHKLDLIKRALATTKREIKMFASSWAPPIWMTVQNRTENCNVKGSPGEPYWKALALYYSKFITAYKSEGIKIWGLTTQNEPDKPIIQPSAWQSLRFTTEIERDFIKKDLGPLLKANHPDVKIIMMDDNKAHLPDWQAALTDAEARKYVSGIGIHWYMNFDFPFGTGGNFQEMKDFYAKYPDVFMLGTEACEGYLPNILITSTGAGVKITDFNIVWWRAHNYAKDIINDLTSFASGWTDWNLVLDTNGGPNWAKNFVDAPILVDETGGKEFYKQPMYYIMGHFSKFLTPGSQRLRFDAASKSKSRLGNVDWTAFLTPEGRYVAILNNYGDSDQTVKIMAPNGKLVQVLLRATAIQTLVFNA</sequence>
<feature type="domain" description="Glycosyl hydrolase family 30 TIM-barrel" evidence="5">
    <location>
        <begin position="106"/>
        <end position="470"/>
    </location>
</feature>
<evidence type="ECO:0000256" key="4">
    <source>
        <dbReference type="SAM" id="SignalP"/>
    </source>
</evidence>
<feature type="signal peptide" evidence="4">
    <location>
        <begin position="1"/>
        <end position="22"/>
    </location>
</feature>
<reference evidence="7" key="3">
    <citation type="submission" date="2015-02" db="UniProtKB">
        <authorList>
            <consortium name="EnsemblProtists"/>
        </authorList>
    </citation>
    <scope>IDENTIFICATION</scope>
    <source>
        <strain evidence="7">DAOM BR144</strain>
    </source>
</reference>
<dbReference type="STRING" id="431595.K3WM38"/>
<evidence type="ECO:0000256" key="2">
    <source>
        <dbReference type="ARBA" id="ARBA00022729"/>
    </source>
</evidence>
<keyword evidence="3" id="KW-0378">Hydrolase</keyword>
<dbReference type="GO" id="GO:0006680">
    <property type="term" value="P:glucosylceramide catabolic process"/>
    <property type="evidence" value="ECO:0007669"/>
    <property type="project" value="TreeGrafter"/>
</dbReference>
<dbReference type="PANTHER" id="PTHR11069:SF23">
    <property type="entry name" value="LYSOSOMAL ACID GLUCOSYLCERAMIDASE"/>
    <property type="match status" value="1"/>
</dbReference>
<dbReference type="HOGENOM" id="CLU_014379_1_2_1"/>
<protein>
    <recommendedName>
        <fullName evidence="9">Glycosyl hydrolase family 30 TIM-barrel domain-containing protein</fullName>
    </recommendedName>
</protein>
<accession>K3WM38</accession>
<dbReference type="VEuPathDB" id="FungiDB:PYU1_G006018"/>
<dbReference type="AlphaFoldDB" id="K3WM38"/>
<dbReference type="Pfam" id="PF17189">
    <property type="entry name" value="Glyco_hydro_30C"/>
    <property type="match status" value="1"/>
</dbReference>
<dbReference type="GO" id="GO:0016020">
    <property type="term" value="C:membrane"/>
    <property type="evidence" value="ECO:0007669"/>
    <property type="project" value="GOC"/>
</dbReference>
<dbReference type="GO" id="GO:0004348">
    <property type="term" value="F:glucosylceramidase activity"/>
    <property type="evidence" value="ECO:0007669"/>
    <property type="project" value="InterPro"/>
</dbReference>
<evidence type="ECO:0000259" key="6">
    <source>
        <dbReference type="Pfam" id="PF17189"/>
    </source>
</evidence>
<evidence type="ECO:0000256" key="3">
    <source>
        <dbReference type="ARBA" id="ARBA00022801"/>
    </source>
</evidence>
<dbReference type="SUPFAM" id="SSF51445">
    <property type="entry name" value="(Trans)glycosidases"/>
    <property type="match status" value="1"/>
</dbReference>
<evidence type="ECO:0000313" key="8">
    <source>
        <dbReference type="Proteomes" id="UP000019132"/>
    </source>
</evidence>
<dbReference type="PANTHER" id="PTHR11069">
    <property type="entry name" value="GLUCOSYLCERAMIDASE"/>
    <property type="match status" value="1"/>
</dbReference>
<dbReference type="InterPro" id="IPR001139">
    <property type="entry name" value="Glyco_hydro_30"/>
</dbReference>
<keyword evidence="2 4" id="KW-0732">Signal</keyword>
<dbReference type="EnsemblProtists" id="PYU1_T006030">
    <property type="protein sequence ID" value="PYU1_T006030"/>
    <property type="gene ID" value="PYU1_G006018"/>
</dbReference>
<dbReference type="Proteomes" id="UP000019132">
    <property type="component" value="Unassembled WGS sequence"/>
</dbReference>
<feature type="chain" id="PRO_5003868064" description="Glycosyl hydrolase family 30 TIM-barrel domain-containing protein" evidence="4">
    <location>
        <begin position="23"/>
        <end position="544"/>
    </location>
</feature>
<evidence type="ECO:0008006" key="9">
    <source>
        <dbReference type="Google" id="ProtNLM"/>
    </source>
</evidence>
<dbReference type="PRINTS" id="PR00843">
    <property type="entry name" value="GLHYDRLASE30"/>
</dbReference>
<dbReference type="OMA" id="RAHNYAK"/>
<evidence type="ECO:0000256" key="1">
    <source>
        <dbReference type="ARBA" id="ARBA00005382"/>
    </source>
</evidence>
<proteinExistence type="inferred from homology"/>
<reference evidence="8" key="1">
    <citation type="journal article" date="2010" name="Genome Biol.">
        <title>Genome sequence of the necrotrophic plant pathogen Pythium ultimum reveals original pathogenicity mechanisms and effector repertoire.</title>
        <authorList>
            <person name="Levesque C.A."/>
            <person name="Brouwer H."/>
            <person name="Cano L."/>
            <person name="Hamilton J.P."/>
            <person name="Holt C."/>
            <person name="Huitema E."/>
            <person name="Raffaele S."/>
            <person name="Robideau G.P."/>
            <person name="Thines M."/>
            <person name="Win J."/>
            <person name="Zerillo M.M."/>
            <person name="Beakes G.W."/>
            <person name="Boore J.L."/>
            <person name="Busam D."/>
            <person name="Dumas B."/>
            <person name="Ferriera S."/>
            <person name="Fuerstenberg S.I."/>
            <person name="Gachon C.M."/>
            <person name="Gaulin E."/>
            <person name="Govers F."/>
            <person name="Grenville-Briggs L."/>
            <person name="Horner N."/>
            <person name="Hostetler J."/>
            <person name="Jiang R.H."/>
            <person name="Johnson J."/>
            <person name="Krajaejun T."/>
            <person name="Lin H."/>
            <person name="Meijer H.J."/>
            <person name="Moore B."/>
            <person name="Morris P."/>
            <person name="Phuntmart V."/>
            <person name="Puiu D."/>
            <person name="Shetty J."/>
            <person name="Stajich J.E."/>
            <person name="Tripathy S."/>
            <person name="Wawra S."/>
            <person name="van West P."/>
            <person name="Whitty B.R."/>
            <person name="Coutinho P.M."/>
            <person name="Henrissat B."/>
            <person name="Martin F."/>
            <person name="Thomas P.D."/>
            <person name="Tyler B.M."/>
            <person name="De Vries R.P."/>
            <person name="Kamoun S."/>
            <person name="Yandell M."/>
            <person name="Tisserat N."/>
            <person name="Buell C.R."/>
        </authorList>
    </citation>
    <scope>NUCLEOTIDE SEQUENCE</scope>
    <source>
        <strain evidence="8">DAOM:BR144</strain>
    </source>
</reference>
<evidence type="ECO:0000259" key="5">
    <source>
        <dbReference type="Pfam" id="PF02055"/>
    </source>
</evidence>
<dbReference type="eggNOG" id="KOG2566">
    <property type="taxonomic scope" value="Eukaryota"/>
</dbReference>
<dbReference type="EMBL" id="GL376625">
    <property type="status" value="NOT_ANNOTATED_CDS"/>
    <property type="molecule type" value="Genomic_DNA"/>
</dbReference>
<keyword evidence="8" id="KW-1185">Reference proteome</keyword>
<name>K3WM38_GLOUD</name>
<evidence type="ECO:0000313" key="7">
    <source>
        <dbReference type="EnsemblProtists" id="PYU1_T006030"/>
    </source>
</evidence>
<dbReference type="InterPro" id="IPR013780">
    <property type="entry name" value="Glyco_hydro_b"/>
</dbReference>
<dbReference type="InterPro" id="IPR017853">
    <property type="entry name" value="GH"/>
</dbReference>
<feature type="domain" description="Glycosyl hydrolase family 30 beta sandwich" evidence="6">
    <location>
        <begin position="473"/>
        <end position="540"/>
    </location>
</feature>
<organism evidence="7 8">
    <name type="scientific">Globisporangium ultimum (strain ATCC 200006 / CBS 805.95 / DAOM BR144)</name>
    <name type="common">Pythium ultimum</name>
    <dbReference type="NCBI Taxonomy" id="431595"/>
    <lineage>
        <taxon>Eukaryota</taxon>
        <taxon>Sar</taxon>
        <taxon>Stramenopiles</taxon>
        <taxon>Oomycota</taxon>
        <taxon>Peronosporomycetes</taxon>
        <taxon>Pythiales</taxon>
        <taxon>Pythiaceae</taxon>
        <taxon>Globisporangium</taxon>
    </lineage>
</organism>
<dbReference type="Pfam" id="PF02055">
    <property type="entry name" value="Glyco_hydro_30"/>
    <property type="match status" value="1"/>
</dbReference>